<organism evidence="8 9">
    <name type="scientific">Streptomyces shenzhenensis</name>
    <dbReference type="NCBI Taxonomy" id="943815"/>
    <lineage>
        <taxon>Bacteria</taxon>
        <taxon>Bacillati</taxon>
        <taxon>Actinomycetota</taxon>
        <taxon>Actinomycetes</taxon>
        <taxon>Kitasatosporales</taxon>
        <taxon>Streptomycetaceae</taxon>
        <taxon>Streptomyces</taxon>
    </lineage>
</organism>
<feature type="compositionally biased region" description="Polar residues" evidence="6">
    <location>
        <begin position="1"/>
        <end position="14"/>
    </location>
</feature>
<keyword evidence="4 7" id="KW-1133">Transmembrane helix</keyword>
<feature type="transmembrane region" description="Helical" evidence="7">
    <location>
        <begin position="92"/>
        <end position="116"/>
    </location>
</feature>
<evidence type="ECO:0000256" key="5">
    <source>
        <dbReference type="ARBA" id="ARBA00023136"/>
    </source>
</evidence>
<evidence type="ECO:0000313" key="8">
    <source>
        <dbReference type="EMBL" id="RMB84162.1"/>
    </source>
</evidence>
<evidence type="ECO:0008006" key="10">
    <source>
        <dbReference type="Google" id="ProtNLM"/>
    </source>
</evidence>
<keyword evidence="9" id="KW-1185">Reference proteome</keyword>
<keyword evidence="5 7" id="KW-0472">Membrane</keyword>
<comment type="subcellular location">
    <subcellularLocation>
        <location evidence="1">Membrane</location>
        <topology evidence="1">Multi-pass membrane protein</topology>
    </subcellularLocation>
</comment>
<feature type="transmembrane region" description="Helical" evidence="7">
    <location>
        <begin position="37"/>
        <end position="55"/>
    </location>
</feature>
<dbReference type="Proteomes" id="UP000270471">
    <property type="component" value="Unassembled WGS sequence"/>
</dbReference>
<keyword evidence="3 7" id="KW-0812">Transmembrane</keyword>
<evidence type="ECO:0000256" key="2">
    <source>
        <dbReference type="ARBA" id="ARBA00009773"/>
    </source>
</evidence>
<protein>
    <recommendedName>
        <fullName evidence="10">AI-2E family transporter</fullName>
    </recommendedName>
</protein>
<evidence type="ECO:0000256" key="4">
    <source>
        <dbReference type="ARBA" id="ARBA00022989"/>
    </source>
</evidence>
<evidence type="ECO:0000256" key="6">
    <source>
        <dbReference type="SAM" id="MobiDB-lite"/>
    </source>
</evidence>
<evidence type="ECO:0000256" key="7">
    <source>
        <dbReference type="SAM" id="Phobius"/>
    </source>
</evidence>
<comment type="similarity">
    <text evidence="2">Belongs to the autoinducer-2 exporter (AI-2E) (TC 2.A.86) family.</text>
</comment>
<feature type="region of interest" description="Disordered" evidence="6">
    <location>
        <begin position="199"/>
        <end position="228"/>
    </location>
</feature>
<gene>
    <name evidence="8" type="ORF">CTZ28_19790</name>
</gene>
<feature type="transmembrane region" description="Helical" evidence="7">
    <location>
        <begin position="61"/>
        <end position="80"/>
    </location>
</feature>
<sequence>MCANHANQDMTAPQNGREGSHASGAARQGMPPWLPKAIAIGLALTAVFDVTVWAARQLVGFGVMLLISFFLAMVMEPAVSRLEARGLSRTPATLIVFAVTLAAIGGFSAAMVTLLIDQATQVSGEVPELFDTLVDRVNRTFHTNITTERLLRGSGNVETSVRQAADHAWGVSTTVIGGVFEVFTIALFARVGCARSGPRIRTAWKPPTPHSARPRKQASLSIPPPSEGCCPCRSPPCARRRPC</sequence>
<proteinExistence type="inferred from homology"/>
<reference evidence="8 9" key="1">
    <citation type="submission" date="2017-11" db="EMBL/GenBank/DDBJ databases">
        <title>Draft genome of actinobacteria isolated from guarana (Paullinia cupana (Mart.) Ducke.</title>
        <authorList>
            <person name="Siqueira K.A."/>
            <person name="Liotti R.G."/>
            <person name="Mendes T.A.O."/>
            <person name="Soares M.A."/>
        </authorList>
    </citation>
    <scope>NUCLEOTIDE SEQUENCE [LARGE SCALE GENOMIC DNA]</scope>
    <source>
        <strain evidence="8 9">193</strain>
    </source>
</reference>
<dbReference type="Pfam" id="PF01594">
    <property type="entry name" value="AI-2E_transport"/>
    <property type="match status" value="1"/>
</dbReference>
<dbReference type="EMBL" id="PENI01000012">
    <property type="protein sequence ID" value="RMB84162.1"/>
    <property type="molecule type" value="Genomic_DNA"/>
</dbReference>
<feature type="transmembrane region" description="Helical" evidence="7">
    <location>
        <begin position="168"/>
        <end position="189"/>
    </location>
</feature>
<evidence type="ECO:0000256" key="3">
    <source>
        <dbReference type="ARBA" id="ARBA00022692"/>
    </source>
</evidence>
<dbReference type="AlphaFoldDB" id="A0A3M0I777"/>
<evidence type="ECO:0000313" key="9">
    <source>
        <dbReference type="Proteomes" id="UP000270471"/>
    </source>
</evidence>
<name>A0A3M0I777_9ACTN</name>
<evidence type="ECO:0000256" key="1">
    <source>
        <dbReference type="ARBA" id="ARBA00004141"/>
    </source>
</evidence>
<accession>A0A3M0I777</accession>
<dbReference type="InterPro" id="IPR002549">
    <property type="entry name" value="AI-2E-like"/>
</dbReference>
<feature type="region of interest" description="Disordered" evidence="6">
    <location>
        <begin position="1"/>
        <end position="27"/>
    </location>
</feature>
<dbReference type="GO" id="GO:0016020">
    <property type="term" value="C:membrane"/>
    <property type="evidence" value="ECO:0007669"/>
    <property type="project" value="UniProtKB-SubCell"/>
</dbReference>
<comment type="caution">
    <text evidence="8">The sequence shown here is derived from an EMBL/GenBank/DDBJ whole genome shotgun (WGS) entry which is preliminary data.</text>
</comment>